<comment type="caution">
    <text evidence="2">The sequence shown here is derived from an EMBL/GenBank/DDBJ whole genome shotgun (WGS) entry which is preliminary data.</text>
</comment>
<feature type="signal peptide" evidence="1">
    <location>
        <begin position="1"/>
        <end position="22"/>
    </location>
</feature>
<evidence type="ECO:0000313" key="2">
    <source>
        <dbReference type="EMBL" id="MBA9077703.1"/>
    </source>
</evidence>
<protein>
    <recommendedName>
        <fullName evidence="4">DUF4292 domain-containing protein</fullName>
    </recommendedName>
</protein>
<keyword evidence="1" id="KW-0732">Signal</keyword>
<reference evidence="2 3" key="1">
    <citation type="submission" date="2020-08" db="EMBL/GenBank/DDBJ databases">
        <title>Genomic Encyclopedia of Type Strains, Phase IV (KMG-IV): sequencing the most valuable type-strain genomes for metagenomic binning, comparative biology and taxonomic classification.</title>
        <authorList>
            <person name="Goeker M."/>
        </authorList>
    </citation>
    <scope>NUCLEOTIDE SEQUENCE [LARGE SCALE GENOMIC DNA]</scope>
    <source>
        <strain evidence="2 3">DSM 29854</strain>
    </source>
</reference>
<keyword evidence="3" id="KW-1185">Reference proteome</keyword>
<dbReference type="Gene3D" id="2.50.20.10">
    <property type="entry name" value="Lipoprotein localisation LolA/LolB/LppX"/>
    <property type="match status" value="1"/>
</dbReference>
<sequence>MSKYIYALGLSMLVLVGCTKKAVPGASAAAEPEKINKVSVVNTDYQYFSAKGKIQSENSKLSANLTLRVKKNEVIWASVQAFGLEAARMKITPDSVYLVNRMKDEYLVGSYETLRKRYNIDVDFKTLQEILIGNYVPGPPSLEKVIIEGPVQHIRQQRGSLQVDQFIDTTRYKLKRVEVRNPQSKDLMTVDYQDFEDLNGKPFPMALLLSIQQPEGDNGKASTVGVRLRQVSTSDTSLDFPFSVPSGYERK</sequence>
<gene>
    <name evidence="2" type="ORF">FHS90_002421</name>
</gene>
<proteinExistence type="predicted"/>
<organism evidence="2 3">
    <name type="scientific">Rufibacter quisquiliarum</name>
    <dbReference type="NCBI Taxonomy" id="1549639"/>
    <lineage>
        <taxon>Bacteria</taxon>
        <taxon>Pseudomonadati</taxon>
        <taxon>Bacteroidota</taxon>
        <taxon>Cytophagia</taxon>
        <taxon>Cytophagales</taxon>
        <taxon>Hymenobacteraceae</taxon>
        <taxon>Rufibacter</taxon>
    </lineage>
</organism>
<dbReference type="PROSITE" id="PS51257">
    <property type="entry name" value="PROKAR_LIPOPROTEIN"/>
    <property type="match status" value="1"/>
</dbReference>
<evidence type="ECO:0000313" key="3">
    <source>
        <dbReference type="Proteomes" id="UP000563094"/>
    </source>
</evidence>
<dbReference type="AlphaFoldDB" id="A0A839GJ14"/>
<dbReference type="RefSeq" id="WP_182513149.1">
    <property type="nucleotide sequence ID" value="NZ_JACJIQ010000008.1"/>
</dbReference>
<feature type="chain" id="PRO_5032707333" description="DUF4292 domain-containing protein" evidence="1">
    <location>
        <begin position="23"/>
        <end position="251"/>
    </location>
</feature>
<evidence type="ECO:0008006" key="4">
    <source>
        <dbReference type="Google" id="ProtNLM"/>
    </source>
</evidence>
<evidence type="ECO:0000256" key="1">
    <source>
        <dbReference type="SAM" id="SignalP"/>
    </source>
</evidence>
<dbReference type="Pfam" id="PF14125">
    <property type="entry name" value="DUF4292"/>
    <property type="match status" value="1"/>
</dbReference>
<accession>A0A839GJ14</accession>
<name>A0A839GJ14_9BACT</name>
<dbReference type="EMBL" id="JACJIQ010000008">
    <property type="protein sequence ID" value="MBA9077703.1"/>
    <property type="molecule type" value="Genomic_DNA"/>
</dbReference>
<dbReference type="InterPro" id="IPR025634">
    <property type="entry name" value="DUF4292"/>
</dbReference>
<dbReference type="Proteomes" id="UP000563094">
    <property type="component" value="Unassembled WGS sequence"/>
</dbReference>